<keyword evidence="8 17" id="KW-0067">ATP-binding</keyword>
<evidence type="ECO:0000256" key="6">
    <source>
        <dbReference type="ARBA" id="ARBA00022741"/>
    </source>
</evidence>
<dbReference type="PROSITE" id="PS50112">
    <property type="entry name" value="PAS"/>
    <property type="match status" value="1"/>
</dbReference>
<keyword evidence="18" id="KW-1185">Reference proteome</keyword>
<dbReference type="GO" id="GO:0007234">
    <property type="term" value="P:osmosensory signaling via phosphorelay pathway"/>
    <property type="evidence" value="ECO:0007669"/>
    <property type="project" value="TreeGrafter"/>
</dbReference>
<dbReference type="InterPro" id="IPR050351">
    <property type="entry name" value="BphY/WalK/GraS-like"/>
</dbReference>
<dbReference type="InterPro" id="IPR005467">
    <property type="entry name" value="His_kinase_dom"/>
</dbReference>
<accession>A0A9Q4L020</accession>
<evidence type="ECO:0000256" key="7">
    <source>
        <dbReference type="ARBA" id="ARBA00022777"/>
    </source>
</evidence>
<dbReference type="EMBL" id="JAMQOT010000002">
    <property type="protein sequence ID" value="MDF9745476.1"/>
    <property type="molecule type" value="Genomic_DNA"/>
</dbReference>
<dbReference type="PROSITE" id="PS50109">
    <property type="entry name" value="HIS_KIN"/>
    <property type="match status" value="1"/>
</dbReference>
<dbReference type="Pfam" id="PF02518">
    <property type="entry name" value="HATPase_c"/>
    <property type="match status" value="1"/>
</dbReference>
<keyword evidence="4" id="KW-0808">Transferase</keyword>
<dbReference type="Pfam" id="PF16927">
    <property type="entry name" value="HisKA_7TM"/>
    <property type="match status" value="1"/>
</dbReference>
<dbReference type="SUPFAM" id="SSF47384">
    <property type="entry name" value="Homodimeric domain of signal transducing histidine kinase"/>
    <property type="match status" value="1"/>
</dbReference>
<dbReference type="CDD" id="cd00130">
    <property type="entry name" value="PAS"/>
    <property type="match status" value="1"/>
</dbReference>
<dbReference type="PANTHER" id="PTHR42878:SF7">
    <property type="entry name" value="SENSOR HISTIDINE KINASE GLRK"/>
    <property type="match status" value="1"/>
</dbReference>
<feature type="transmembrane region" description="Helical" evidence="13">
    <location>
        <begin position="6"/>
        <end position="25"/>
    </location>
</feature>
<feature type="transmembrane region" description="Helical" evidence="13">
    <location>
        <begin position="210"/>
        <end position="232"/>
    </location>
</feature>
<organism evidence="17 18">
    <name type="scientific">Natrinema salsiterrestre</name>
    <dbReference type="NCBI Taxonomy" id="2950540"/>
    <lineage>
        <taxon>Archaea</taxon>
        <taxon>Methanobacteriati</taxon>
        <taxon>Methanobacteriota</taxon>
        <taxon>Stenosarchaea group</taxon>
        <taxon>Halobacteria</taxon>
        <taxon>Halobacteriales</taxon>
        <taxon>Natrialbaceae</taxon>
        <taxon>Natrinema</taxon>
    </lineage>
</organism>
<gene>
    <name evidence="17" type="ORF">NDI89_07745</name>
</gene>
<comment type="catalytic activity">
    <reaction evidence="1">
        <text>ATP + protein L-histidine = ADP + protein N-phospho-L-histidine.</text>
        <dbReference type="EC" id="2.7.13.3"/>
    </reaction>
</comment>
<dbReference type="GO" id="GO:0005524">
    <property type="term" value="F:ATP binding"/>
    <property type="evidence" value="ECO:0007669"/>
    <property type="project" value="UniProtKB-KW"/>
</dbReference>
<dbReference type="InterPro" id="IPR003594">
    <property type="entry name" value="HATPase_dom"/>
</dbReference>
<dbReference type="RefSeq" id="WP_277520959.1">
    <property type="nucleotide sequence ID" value="NZ_JAMQOT010000002.1"/>
</dbReference>
<keyword evidence="5 13" id="KW-0812">Transmembrane</keyword>
<feature type="transmembrane region" description="Helical" evidence="13">
    <location>
        <begin position="177"/>
        <end position="198"/>
    </location>
</feature>
<evidence type="ECO:0000256" key="3">
    <source>
        <dbReference type="ARBA" id="ARBA00012438"/>
    </source>
</evidence>
<dbReference type="InterPro" id="IPR035965">
    <property type="entry name" value="PAS-like_dom_sf"/>
</dbReference>
<keyword evidence="9 13" id="KW-1133">Transmembrane helix</keyword>
<dbReference type="GO" id="GO:0000156">
    <property type="term" value="F:phosphorelay response regulator activity"/>
    <property type="evidence" value="ECO:0007669"/>
    <property type="project" value="TreeGrafter"/>
</dbReference>
<dbReference type="CDD" id="cd00075">
    <property type="entry name" value="HATPase"/>
    <property type="match status" value="1"/>
</dbReference>
<evidence type="ECO:0000256" key="4">
    <source>
        <dbReference type="ARBA" id="ARBA00022679"/>
    </source>
</evidence>
<dbReference type="PRINTS" id="PR00344">
    <property type="entry name" value="BCTRLSENSOR"/>
</dbReference>
<dbReference type="GO" id="GO:0030295">
    <property type="term" value="F:protein kinase activator activity"/>
    <property type="evidence" value="ECO:0007669"/>
    <property type="project" value="TreeGrafter"/>
</dbReference>
<evidence type="ECO:0000259" key="14">
    <source>
        <dbReference type="PROSITE" id="PS50109"/>
    </source>
</evidence>
<comment type="caution">
    <text evidence="17">The sequence shown here is derived from an EMBL/GenBank/DDBJ whole genome shotgun (WGS) entry which is preliminary data.</text>
</comment>
<feature type="domain" description="Histidine kinase" evidence="14">
    <location>
        <begin position="351"/>
        <end position="558"/>
    </location>
</feature>
<name>A0A9Q4L020_9EURY</name>
<evidence type="ECO:0000256" key="10">
    <source>
        <dbReference type="ARBA" id="ARBA00023012"/>
    </source>
</evidence>
<dbReference type="InterPro" id="IPR004358">
    <property type="entry name" value="Sig_transdc_His_kin-like_C"/>
</dbReference>
<dbReference type="GO" id="GO:0016020">
    <property type="term" value="C:membrane"/>
    <property type="evidence" value="ECO:0007669"/>
    <property type="project" value="UniProtKB-SubCell"/>
</dbReference>
<protein>
    <recommendedName>
        <fullName evidence="3">histidine kinase</fullName>
        <ecNumber evidence="3">2.7.13.3</ecNumber>
    </recommendedName>
</protein>
<dbReference type="SUPFAM" id="SSF55874">
    <property type="entry name" value="ATPase domain of HSP90 chaperone/DNA topoisomerase II/histidine kinase"/>
    <property type="match status" value="1"/>
</dbReference>
<dbReference type="EC" id="2.7.13.3" evidence="3"/>
<dbReference type="Pfam" id="PF08448">
    <property type="entry name" value="PAS_4"/>
    <property type="match status" value="1"/>
</dbReference>
<dbReference type="Proteomes" id="UP001154061">
    <property type="component" value="Unassembled WGS sequence"/>
</dbReference>
<evidence type="ECO:0000256" key="2">
    <source>
        <dbReference type="ARBA" id="ARBA00004141"/>
    </source>
</evidence>
<feature type="domain" description="PAS" evidence="15">
    <location>
        <begin position="237"/>
        <end position="282"/>
    </location>
</feature>
<keyword evidence="10" id="KW-0902">Two-component regulatory system</keyword>
<dbReference type="GO" id="GO:0000155">
    <property type="term" value="F:phosphorelay sensor kinase activity"/>
    <property type="evidence" value="ECO:0007669"/>
    <property type="project" value="InterPro"/>
</dbReference>
<dbReference type="InterPro" id="IPR013656">
    <property type="entry name" value="PAS_4"/>
</dbReference>
<evidence type="ECO:0000256" key="1">
    <source>
        <dbReference type="ARBA" id="ARBA00000085"/>
    </source>
</evidence>
<proteinExistence type="predicted"/>
<dbReference type="Gene3D" id="3.30.565.10">
    <property type="entry name" value="Histidine kinase-like ATPase, C-terminal domain"/>
    <property type="match status" value="1"/>
</dbReference>
<keyword evidence="11 13" id="KW-0472">Membrane</keyword>
<dbReference type="AlphaFoldDB" id="A0A9Q4L020"/>
<dbReference type="PANTHER" id="PTHR42878">
    <property type="entry name" value="TWO-COMPONENT HISTIDINE KINASE"/>
    <property type="match status" value="1"/>
</dbReference>
<keyword evidence="6" id="KW-0547">Nucleotide-binding</keyword>
<feature type="transmembrane region" description="Helical" evidence="13">
    <location>
        <begin position="37"/>
        <end position="58"/>
    </location>
</feature>
<evidence type="ECO:0000256" key="12">
    <source>
        <dbReference type="SAM" id="MobiDB-lite"/>
    </source>
</evidence>
<dbReference type="InterPro" id="IPR036890">
    <property type="entry name" value="HATPase_C_sf"/>
</dbReference>
<feature type="region of interest" description="Disordered" evidence="12">
    <location>
        <begin position="557"/>
        <end position="578"/>
    </location>
</feature>
<keyword evidence="7" id="KW-0418">Kinase</keyword>
<dbReference type="SUPFAM" id="SSF55785">
    <property type="entry name" value="PYP-like sensor domain (PAS domain)"/>
    <property type="match status" value="1"/>
</dbReference>
<dbReference type="InterPro" id="IPR000014">
    <property type="entry name" value="PAS"/>
</dbReference>
<reference evidence="17" key="1">
    <citation type="submission" date="2022-06" db="EMBL/GenBank/DDBJ databases">
        <title>Natrinema sp. a new haloarchaeum isolate from saline soil.</title>
        <authorList>
            <person name="Strakova D."/>
            <person name="Galisteo C."/>
            <person name="Sanchez-Porro C."/>
            <person name="Ventosa A."/>
        </authorList>
    </citation>
    <scope>NUCLEOTIDE SEQUENCE</scope>
    <source>
        <strain evidence="17">S1CR25-10</strain>
    </source>
</reference>
<evidence type="ECO:0000256" key="5">
    <source>
        <dbReference type="ARBA" id="ARBA00022692"/>
    </source>
</evidence>
<dbReference type="Gene3D" id="3.30.450.20">
    <property type="entry name" value="PAS domain"/>
    <property type="match status" value="1"/>
</dbReference>
<dbReference type="SMART" id="SM00387">
    <property type="entry name" value="HATPase_c"/>
    <property type="match status" value="1"/>
</dbReference>
<comment type="subcellular location">
    <subcellularLocation>
        <location evidence="2">Membrane</location>
        <topology evidence="2">Multi-pass membrane protein</topology>
    </subcellularLocation>
</comment>
<feature type="domain" description="PAC" evidence="16">
    <location>
        <begin position="293"/>
        <end position="347"/>
    </location>
</feature>
<feature type="transmembrane region" description="Helical" evidence="13">
    <location>
        <begin position="98"/>
        <end position="124"/>
    </location>
</feature>
<sequence>MSSIPWPAAGSILSGLGTVVLLWYLRHHRGKPGANWLLLALVAQALWCFSYGIGLFVFDPTLRWAFEALTWTGIVWTGVPFLAFGLEYTGRGNLVRTPWFGLLVLVPLVTTVLVVTNPLHGIVWAEFRIDPVFGAATVSYDPNAWAFFAIMIGTVFAASGTLLLFDTVVSYGPLYRTEALAVGLSTLPPGVALLVWLFGLGPVPQLNLSAVMFLPHVVLDAYAFVGGSMFAYSPSVRRTADRSAIEDLENPFLVVDTDERIVDCNPAAETVFDVTKPAVLGEPLERATGLRIDETDDRLLTHTDRGERRTLAVSTSRLRDGSDRVVGHTLLLQDVTEQQRREQRLEILNRVLRHNLRNDLTVARGYVGIAADRVDDDELAELLDDVHDDIHGVLQMGEKARTFERAIGSMTRPSTTVFARDALTSVAADLEAETDGHVEVVIPEDLAVRTNGALFELVFANLLENGIHHTDAEEPHVAVEFDGVAADRTAVFTVRDDGPGIPDHELAVLERGEETPLEHGSGLGLWIVSWSVTALGGDLDFETGEDGTTVTVRLPGVVESEPADPAGTTRFESVEHPP</sequence>
<dbReference type="InterPro" id="IPR000700">
    <property type="entry name" value="PAS-assoc_C"/>
</dbReference>
<evidence type="ECO:0000256" key="9">
    <source>
        <dbReference type="ARBA" id="ARBA00022989"/>
    </source>
</evidence>
<dbReference type="InterPro" id="IPR036097">
    <property type="entry name" value="HisK_dim/P_sf"/>
</dbReference>
<dbReference type="PROSITE" id="PS50113">
    <property type="entry name" value="PAC"/>
    <property type="match status" value="1"/>
</dbReference>
<evidence type="ECO:0000256" key="8">
    <source>
        <dbReference type="ARBA" id="ARBA00022840"/>
    </source>
</evidence>
<evidence type="ECO:0000313" key="17">
    <source>
        <dbReference type="EMBL" id="MDF9745476.1"/>
    </source>
</evidence>
<evidence type="ECO:0000259" key="16">
    <source>
        <dbReference type="PROSITE" id="PS50113"/>
    </source>
</evidence>
<evidence type="ECO:0000259" key="15">
    <source>
        <dbReference type="PROSITE" id="PS50112"/>
    </source>
</evidence>
<evidence type="ECO:0000313" key="18">
    <source>
        <dbReference type="Proteomes" id="UP001154061"/>
    </source>
</evidence>
<feature type="transmembrane region" description="Helical" evidence="13">
    <location>
        <begin position="144"/>
        <end position="165"/>
    </location>
</feature>
<dbReference type="InterPro" id="IPR031621">
    <property type="entry name" value="HisKA_7TM"/>
</dbReference>
<evidence type="ECO:0000256" key="13">
    <source>
        <dbReference type="SAM" id="Phobius"/>
    </source>
</evidence>
<feature type="transmembrane region" description="Helical" evidence="13">
    <location>
        <begin position="64"/>
        <end position="86"/>
    </location>
</feature>
<evidence type="ECO:0000256" key="11">
    <source>
        <dbReference type="ARBA" id="ARBA00023136"/>
    </source>
</evidence>